<gene>
    <name evidence="1" type="ORF">BCV72DRAFT_77486</name>
</gene>
<dbReference type="Proteomes" id="UP000242414">
    <property type="component" value="Unassembled WGS sequence"/>
</dbReference>
<accession>A0A1X0RIG2</accession>
<evidence type="ECO:0000313" key="1">
    <source>
        <dbReference type="EMBL" id="ORE11721.1"/>
    </source>
</evidence>
<dbReference type="AlphaFoldDB" id="A0A1X0RIG2"/>
<proteinExistence type="predicted"/>
<sequence length="82" mass="9596">MGRGKYIHLWSLQMLTEDVQILEHLYHTEIPRSTSDIEKMLDLGNFVWKLAECMKKNLHSYNQNEERAQGLPCFSSIESKSP</sequence>
<protein>
    <submittedName>
        <fullName evidence="1">Uncharacterized protein</fullName>
    </submittedName>
</protein>
<dbReference type="EMBL" id="KV921855">
    <property type="protein sequence ID" value="ORE11721.1"/>
    <property type="molecule type" value="Genomic_DNA"/>
</dbReference>
<name>A0A1X0RIG2_RHIZD</name>
<dbReference type="VEuPathDB" id="FungiDB:BCV72DRAFT_77486"/>
<organism evidence="1">
    <name type="scientific">Rhizopus microsporus var. microsporus</name>
    <dbReference type="NCBI Taxonomy" id="86635"/>
    <lineage>
        <taxon>Eukaryota</taxon>
        <taxon>Fungi</taxon>
        <taxon>Fungi incertae sedis</taxon>
        <taxon>Mucoromycota</taxon>
        <taxon>Mucoromycotina</taxon>
        <taxon>Mucoromycetes</taxon>
        <taxon>Mucorales</taxon>
        <taxon>Mucorineae</taxon>
        <taxon>Rhizopodaceae</taxon>
        <taxon>Rhizopus</taxon>
    </lineage>
</organism>
<reference evidence="1" key="1">
    <citation type="journal article" date="2016" name="Proc. Natl. Acad. Sci. U.S.A.">
        <title>Lipid metabolic changes in an early divergent fungus govern the establishment of a mutualistic symbiosis with endobacteria.</title>
        <authorList>
            <person name="Lastovetsky O.A."/>
            <person name="Gaspar M.L."/>
            <person name="Mondo S.J."/>
            <person name="LaButti K.M."/>
            <person name="Sandor L."/>
            <person name="Grigoriev I.V."/>
            <person name="Henry S.A."/>
            <person name="Pawlowska T.E."/>
        </authorList>
    </citation>
    <scope>NUCLEOTIDE SEQUENCE [LARGE SCALE GENOMIC DNA]</scope>
    <source>
        <strain evidence="1">ATCC 52814</strain>
    </source>
</reference>